<keyword evidence="4" id="KW-0507">mRNA processing</keyword>
<keyword evidence="10" id="KW-1185">Reference proteome</keyword>
<keyword evidence="7" id="KW-0539">Nucleus</keyword>
<dbReference type="GO" id="GO:0006397">
    <property type="term" value="P:mRNA processing"/>
    <property type="evidence" value="ECO:0007669"/>
    <property type="project" value="UniProtKB-KW"/>
</dbReference>
<evidence type="ECO:0000256" key="4">
    <source>
        <dbReference type="ARBA" id="ARBA00022664"/>
    </source>
</evidence>
<feature type="coiled-coil region" evidence="8">
    <location>
        <begin position="140"/>
        <end position="167"/>
    </location>
</feature>
<comment type="similarity">
    <text evidence="2">Belongs to the SPF27 family.</text>
</comment>
<evidence type="ECO:0000313" key="9">
    <source>
        <dbReference type="EMBL" id="CRK92732.1"/>
    </source>
</evidence>
<sequence>MNTEVLVDALPYFDAGFDDPGVRETVLAMVEEECKRYKPTKNYLEYLQPINTSSFETDLMRNEFSRVESGTRMETMSTKRYELPAPPAGKLGELQAWQESVDNSLSQLEHQSIRSLNLELMNKYGTETWKQALEIMIGMGAKAQKELQNLKKEIQDINWKRKSIQLQTGEKLNNLNQQWVSLVSCNYEIEQAISMLELQIQQIKHKKCIQDETI</sequence>
<dbReference type="GO" id="GO:0071013">
    <property type="term" value="C:catalytic step 2 spliceosome"/>
    <property type="evidence" value="ECO:0007669"/>
    <property type="project" value="TreeGrafter"/>
</dbReference>
<accession>A0A1J1HZI0</accession>
<dbReference type="STRING" id="568069.A0A1J1HZI0"/>
<dbReference type="GO" id="GO:0000974">
    <property type="term" value="C:Prp19 complex"/>
    <property type="evidence" value="ECO:0007669"/>
    <property type="project" value="TreeGrafter"/>
</dbReference>
<dbReference type="InterPro" id="IPR008409">
    <property type="entry name" value="SPF27"/>
</dbReference>
<organism evidence="9 10">
    <name type="scientific">Clunio marinus</name>
    <dbReference type="NCBI Taxonomy" id="568069"/>
    <lineage>
        <taxon>Eukaryota</taxon>
        <taxon>Metazoa</taxon>
        <taxon>Ecdysozoa</taxon>
        <taxon>Arthropoda</taxon>
        <taxon>Hexapoda</taxon>
        <taxon>Insecta</taxon>
        <taxon>Pterygota</taxon>
        <taxon>Neoptera</taxon>
        <taxon>Endopterygota</taxon>
        <taxon>Diptera</taxon>
        <taxon>Nematocera</taxon>
        <taxon>Chironomoidea</taxon>
        <taxon>Chironomidae</taxon>
        <taxon>Clunio</taxon>
    </lineage>
</organism>
<evidence type="ECO:0000256" key="1">
    <source>
        <dbReference type="ARBA" id="ARBA00004123"/>
    </source>
</evidence>
<proteinExistence type="inferred from homology"/>
<evidence type="ECO:0000313" key="10">
    <source>
        <dbReference type="Proteomes" id="UP000183832"/>
    </source>
</evidence>
<dbReference type="OrthoDB" id="205794at2759"/>
<dbReference type="Pfam" id="PF05700">
    <property type="entry name" value="BCAS2"/>
    <property type="match status" value="1"/>
</dbReference>
<keyword evidence="6" id="KW-0508">mRNA splicing</keyword>
<evidence type="ECO:0000256" key="7">
    <source>
        <dbReference type="ARBA" id="ARBA00023242"/>
    </source>
</evidence>
<dbReference type="PANTHER" id="PTHR13296">
    <property type="entry name" value="BCAS2 PROTEIN"/>
    <property type="match status" value="1"/>
</dbReference>
<name>A0A1J1HZI0_9DIPT</name>
<dbReference type="PANTHER" id="PTHR13296:SF0">
    <property type="entry name" value="PRE-MRNA-SPLICING FACTOR SPF27"/>
    <property type="match status" value="1"/>
</dbReference>
<dbReference type="AlphaFoldDB" id="A0A1J1HZI0"/>
<dbReference type="GO" id="GO:0071011">
    <property type="term" value="C:precatalytic spliceosome"/>
    <property type="evidence" value="ECO:0007669"/>
    <property type="project" value="TreeGrafter"/>
</dbReference>
<dbReference type="EMBL" id="CVRI01000035">
    <property type="protein sequence ID" value="CRK92732.1"/>
    <property type="molecule type" value="Genomic_DNA"/>
</dbReference>
<evidence type="ECO:0000256" key="8">
    <source>
        <dbReference type="SAM" id="Coils"/>
    </source>
</evidence>
<evidence type="ECO:0000256" key="5">
    <source>
        <dbReference type="ARBA" id="ARBA00022728"/>
    </source>
</evidence>
<dbReference type="GO" id="GO:0008380">
    <property type="term" value="P:RNA splicing"/>
    <property type="evidence" value="ECO:0007669"/>
    <property type="project" value="UniProtKB-KW"/>
</dbReference>
<evidence type="ECO:0000256" key="3">
    <source>
        <dbReference type="ARBA" id="ARBA00014158"/>
    </source>
</evidence>
<comment type="subcellular location">
    <subcellularLocation>
        <location evidence="1">Nucleus</location>
    </subcellularLocation>
</comment>
<gene>
    <name evidence="9" type="ORF">CLUMA_CG006224</name>
</gene>
<evidence type="ECO:0000256" key="2">
    <source>
        <dbReference type="ARBA" id="ARBA00010788"/>
    </source>
</evidence>
<keyword evidence="5" id="KW-0747">Spliceosome</keyword>
<protein>
    <recommendedName>
        <fullName evidence="3">Pre-mRNA-splicing factor SPF27</fullName>
    </recommendedName>
</protein>
<keyword evidence="8" id="KW-0175">Coiled coil</keyword>
<dbReference type="Proteomes" id="UP000183832">
    <property type="component" value="Unassembled WGS sequence"/>
</dbReference>
<reference evidence="9 10" key="1">
    <citation type="submission" date="2015-04" db="EMBL/GenBank/DDBJ databases">
        <authorList>
            <person name="Syromyatnikov M.Y."/>
            <person name="Popov V.N."/>
        </authorList>
    </citation>
    <scope>NUCLEOTIDE SEQUENCE [LARGE SCALE GENOMIC DNA]</scope>
</reference>
<evidence type="ECO:0000256" key="6">
    <source>
        <dbReference type="ARBA" id="ARBA00023187"/>
    </source>
</evidence>